<dbReference type="CDD" id="cd01185">
    <property type="entry name" value="INTN1_C_like"/>
    <property type="match status" value="1"/>
</dbReference>
<proteinExistence type="predicted"/>
<dbReference type="PANTHER" id="PTHR30349">
    <property type="entry name" value="PHAGE INTEGRASE-RELATED"/>
    <property type="match status" value="1"/>
</dbReference>
<dbReference type="InterPro" id="IPR011010">
    <property type="entry name" value="DNA_brk_join_enz"/>
</dbReference>
<name>B7BDR8_9BACT</name>
<feature type="domain" description="Tyr recombinase" evidence="2">
    <location>
        <begin position="37"/>
        <end position="210"/>
    </location>
</feature>
<dbReference type="Pfam" id="PF00589">
    <property type="entry name" value="Phage_integrase"/>
    <property type="match status" value="1"/>
</dbReference>
<dbReference type="PROSITE" id="PS51898">
    <property type="entry name" value="TYR_RECOMBINASE"/>
    <property type="match status" value="1"/>
</dbReference>
<dbReference type="GO" id="GO:0006310">
    <property type="term" value="P:DNA recombination"/>
    <property type="evidence" value="ECO:0007669"/>
    <property type="project" value="UniProtKB-KW"/>
</dbReference>
<dbReference type="GO" id="GO:0003677">
    <property type="term" value="F:DNA binding"/>
    <property type="evidence" value="ECO:0007669"/>
    <property type="project" value="InterPro"/>
</dbReference>
<dbReference type="InterPro" id="IPR013762">
    <property type="entry name" value="Integrase-like_cat_sf"/>
</dbReference>
<comment type="caution">
    <text evidence="3">The sequence shown here is derived from an EMBL/GenBank/DDBJ whole genome shotgun (WGS) entry which is preliminary data.</text>
</comment>
<dbReference type="Proteomes" id="UP000005510">
    <property type="component" value="Unassembled WGS sequence"/>
</dbReference>
<dbReference type="PANTHER" id="PTHR30349:SF64">
    <property type="entry name" value="PROPHAGE INTEGRASE INTD-RELATED"/>
    <property type="match status" value="1"/>
</dbReference>
<dbReference type="InterPro" id="IPR050090">
    <property type="entry name" value="Tyrosine_recombinase_XerCD"/>
</dbReference>
<evidence type="ECO:0000313" key="4">
    <source>
        <dbReference type="Proteomes" id="UP000005510"/>
    </source>
</evidence>
<dbReference type="STRING" id="537006.PRABACTJOHN_03193"/>
<dbReference type="EMBL" id="ABYH01000345">
    <property type="protein sequence ID" value="EEC95417.1"/>
    <property type="molecule type" value="Genomic_DNA"/>
</dbReference>
<dbReference type="Gene3D" id="1.10.443.10">
    <property type="entry name" value="Intergrase catalytic core"/>
    <property type="match status" value="1"/>
</dbReference>
<dbReference type="InterPro" id="IPR002104">
    <property type="entry name" value="Integrase_catalytic"/>
</dbReference>
<evidence type="ECO:0000313" key="3">
    <source>
        <dbReference type="EMBL" id="EEC95417.1"/>
    </source>
</evidence>
<sequence>MNHCLCWLNRLIYIAVDEGVLRCNPLEDVHYEKKDPPKMRHISRSELKRLMATPMPDPKVELARRMFIFSSLTGLAYADVYNLYPRHIGKTSEGRLYIRKPREKTEVETFVPLHPAARRILELYNTTDDTRPVFPLPKRDILWYDIHGLGVMLGIKKNLSHHAARHTFGTFLVSEGISIESAAKMMGHADINSTQIYAQITDCKISKDMDRLMERRNSRNGMSMDE</sequence>
<dbReference type="SUPFAM" id="SSF56349">
    <property type="entry name" value="DNA breaking-rejoining enzymes"/>
    <property type="match status" value="1"/>
</dbReference>
<evidence type="ECO:0000256" key="1">
    <source>
        <dbReference type="ARBA" id="ARBA00023172"/>
    </source>
</evidence>
<organism evidence="3 4">
    <name type="scientific">Parabacteroides johnsonii DSM 18315</name>
    <dbReference type="NCBI Taxonomy" id="537006"/>
    <lineage>
        <taxon>Bacteria</taxon>
        <taxon>Pseudomonadati</taxon>
        <taxon>Bacteroidota</taxon>
        <taxon>Bacteroidia</taxon>
        <taxon>Bacteroidales</taxon>
        <taxon>Tannerellaceae</taxon>
        <taxon>Parabacteroides</taxon>
    </lineage>
</organism>
<keyword evidence="1" id="KW-0233">DNA recombination</keyword>
<dbReference type="AlphaFoldDB" id="B7BDR8"/>
<dbReference type="HOGENOM" id="CLU_033139_3_1_10"/>
<dbReference type="GO" id="GO:0015074">
    <property type="term" value="P:DNA integration"/>
    <property type="evidence" value="ECO:0007669"/>
    <property type="project" value="InterPro"/>
</dbReference>
<gene>
    <name evidence="3" type="ORF">PRABACTJOHN_03193</name>
</gene>
<evidence type="ECO:0000259" key="2">
    <source>
        <dbReference type="PROSITE" id="PS51898"/>
    </source>
</evidence>
<reference evidence="3 4" key="1">
    <citation type="submission" date="2008-10" db="EMBL/GenBank/DDBJ databases">
        <title>Draft genome sequence of Parabacteroides johnsonii (DSM 18315).</title>
        <authorList>
            <person name="Sudarsanam P."/>
            <person name="Ley R."/>
            <person name="Guruge J."/>
            <person name="Turnbaugh P.J."/>
            <person name="Mahowald M."/>
            <person name="Liep D."/>
            <person name="Gordon J."/>
        </authorList>
    </citation>
    <scope>NUCLEOTIDE SEQUENCE [LARGE SCALE GENOMIC DNA]</scope>
    <source>
        <strain evidence="3 4">DSM 18315</strain>
    </source>
</reference>
<reference evidence="3 4" key="2">
    <citation type="submission" date="2008-10" db="EMBL/GenBank/DDBJ databases">
        <authorList>
            <person name="Fulton L."/>
            <person name="Clifton S."/>
            <person name="Fulton B."/>
            <person name="Xu J."/>
            <person name="Minx P."/>
            <person name="Pepin K.H."/>
            <person name="Johnson M."/>
            <person name="Bhonagiri V."/>
            <person name="Nash W.E."/>
            <person name="Mardis E.R."/>
            <person name="Wilson R.K."/>
        </authorList>
    </citation>
    <scope>NUCLEOTIDE SEQUENCE [LARGE SCALE GENOMIC DNA]</scope>
    <source>
        <strain evidence="3 4">DSM 18315</strain>
    </source>
</reference>
<accession>B7BDR8</accession>
<protein>
    <submittedName>
        <fullName evidence="3">Site-specific recombinase, phage integrase family</fullName>
    </submittedName>
</protein>